<dbReference type="Proteomes" id="UP001369815">
    <property type="component" value="Unassembled WGS sequence"/>
</dbReference>
<evidence type="ECO:0000313" key="3">
    <source>
        <dbReference type="EMBL" id="KAK6948360.1"/>
    </source>
</evidence>
<dbReference type="AlphaFoldDB" id="A0AAX6M6V3"/>
<evidence type="ECO:0000313" key="4">
    <source>
        <dbReference type="Proteomes" id="UP001369815"/>
    </source>
</evidence>
<dbReference type="InterPro" id="IPR011009">
    <property type="entry name" value="Kinase-like_dom_sf"/>
</dbReference>
<keyword evidence="4" id="KW-1185">Reference proteome</keyword>
<proteinExistence type="predicted"/>
<dbReference type="PANTHER" id="PTHR24359:SF37">
    <property type="entry name" value="PROTEIN KINASE DOMAIN-CONTAINING PROTEIN"/>
    <property type="match status" value="1"/>
</dbReference>
<evidence type="ECO:0000259" key="2">
    <source>
        <dbReference type="PROSITE" id="PS50011"/>
    </source>
</evidence>
<accession>A0AAX6M6V3</accession>
<dbReference type="SUPFAM" id="SSF56112">
    <property type="entry name" value="Protein kinase-like (PK-like)"/>
    <property type="match status" value="1"/>
</dbReference>
<reference evidence="3 4" key="1">
    <citation type="journal article" date="2024" name="Front Chem Biol">
        <title>Unveiling the potential of Daldinia eschscholtzii MFLUCC 19-0629 through bioactivity and bioinformatics studies for enhanced sustainable agriculture production.</title>
        <authorList>
            <person name="Brooks S."/>
            <person name="Weaver J.A."/>
            <person name="Klomchit A."/>
            <person name="Alharthi S.A."/>
            <person name="Onlamun T."/>
            <person name="Nurani R."/>
            <person name="Vong T.K."/>
            <person name="Alberti F."/>
            <person name="Greco C."/>
        </authorList>
    </citation>
    <scope>NUCLEOTIDE SEQUENCE [LARGE SCALE GENOMIC DNA]</scope>
    <source>
        <strain evidence="3">MFLUCC 19-0629</strain>
    </source>
</reference>
<name>A0AAX6M6V3_9PEZI</name>
<dbReference type="PANTHER" id="PTHR24359">
    <property type="entry name" value="SERINE/THREONINE-PROTEIN KINASE SBK1"/>
    <property type="match status" value="1"/>
</dbReference>
<dbReference type="Gene3D" id="1.10.510.10">
    <property type="entry name" value="Transferase(Phosphotransferase) domain 1"/>
    <property type="match status" value="1"/>
</dbReference>
<feature type="compositionally biased region" description="Basic and acidic residues" evidence="1">
    <location>
        <begin position="59"/>
        <end position="73"/>
    </location>
</feature>
<feature type="compositionally biased region" description="Polar residues" evidence="1">
    <location>
        <begin position="34"/>
        <end position="54"/>
    </location>
</feature>
<evidence type="ECO:0000256" key="1">
    <source>
        <dbReference type="SAM" id="MobiDB-lite"/>
    </source>
</evidence>
<dbReference type="EMBL" id="JBANMG010000010">
    <property type="protein sequence ID" value="KAK6948360.1"/>
    <property type="molecule type" value="Genomic_DNA"/>
</dbReference>
<gene>
    <name evidence="3" type="ORF">Daesc_010126</name>
</gene>
<dbReference type="PROSITE" id="PS50011">
    <property type="entry name" value="PROTEIN_KINASE_DOM"/>
    <property type="match status" value="1"/>
</dbReference>
<dbReference type="SMART" id="SM00220">
    <property type="entry name" value="S_TKc"/>
    <property type="match status" value="1"/>
</dbReference>
<dbReference type="InterPro" id="IPR000719">
    <property type="entry name" value="Prot_kinase_dom"/>
</dbReference>
<organism evidence="3 4">
    <name type="scientific">Daldinia eschscholtzii</name>
    <dbReference type="NCBI Taxonomy" id="292717"/>
    <lineage>
        <taxon>Eukaryota</taxon>
        <taxon>Fungi</taxon>
        <taxon>Dikarya</taxon>
        <taxon>Ascomycota</taxon>
        <taxon>Pezizomycotina</taxon>
        <taxon>Sordariomycetes</taxon>
        <taxon>Xylariomycetidae</taxon>
        <taxon>Xylariales</taxon>
        <taxon>Hypoxylaceae</taxon>
        <taxon>Daldinia</taxon>
    </lineage>
</organism>
<feature type="domain" description="Protein kinase" evidence="2">
    <location>
        <begin position="221"/>
        <end position="554"/>
    </location>
</feature>
<feature type="region of interest" description="Disordered" evidence="1">
    <location>
        <begin position="1"/>
        <end position="93"/>
    </location>
</feature>
<dbReference type="GO" id="GO:0005524">
    <property type="term" value="F:ATP binding"/>
    <property type="evidence" value="ECO:0007669"/>
    <property type="project" value="InterPro"/>
</dbReference>
<comment type="caution">
    <text evidence="3">The sequence shown here is derived from an EMBL/GenBank/DDBJ whole genome shotgun (WGS) entry which is preliminary data.</text>
</comment>
<sequence>MCINQRELERSPLNGSDFNLPGDLAINIEPPSEAGNSQDAKSNASGHKNSNPSTIYDRGNSERLRDNRWENHPRYQQTPESSDRALAGTGSWSDTNELGMAKRLRDAMVDSADGKKFLPLDELEMIVTEKAVRNELAHTPDQISSAQIICERQEIQDQGRTQYTSYQKIFAILVLMGEVQLISDFLHEKIRDWDLPLESRRHGESTFLISQHRKDDPGPLYRLQARYGWKGNLIAFFESQQWFVCAPFFSRAEHLGEKDNIGADFAVKEIIRIWDMNEEEGDPRDYRRSFDQEVSALKRFCQRNERYIVKLLATYEINGRYHLVFPAADGNLMNHWEEHPEPERIPALWLAQESLGIAQALLKIHKYTYTPPGVTRGAFLSPQQIQDHGIHGDIKPQNILWYKRLPGHLRDDAYDVEGISQIIDSSGLGYLQISDFGTVKFHRYMSTRNNEILVRGNTYRAPESDLSGNQGSPAIDIWAFGCLYLDLITWYLRGGDSVCNDFPRAREADEPKQLIEGFSGEDKFYIAKRELFSGRQFHMVKPRVSEVIEIHSPY</sequence>
<dbReference type="Pfam" id="PF00069">
    <property type="entry name" value="Pkinase"/>
    <property type="match status" value="1"/>
</dbReference>
<protein>
    <recommendedName>
        <fullName evidence="2">Protein kinase domain-containing protein</fullName>
    </recommendedName>
</protein>
<feature type="compositionally biased region" description="Basic and acidic residues" evidence="1">
    <location>
        <begin position="1"/>
        <end position="10"/>
    </location>
</feature>
<dbReference type="GO" id="GO:0004674">
    <property type="term" value="F:protein serine/threonine kinase activity"/>
    <property type="evidence" value="ECO:0007669"/>
    <property type="project" value="TreeGrafter"/>
</dbReference>